<feature type="domain" description="Transglycosylase SLT" evidence="2">
    <location>
        <begin position="116"/>
        <end position="203"/>
    </location>
</feature>
<proteinExistence type="predicted"/>
<organism evidence="3">
    <name type="scientific">marine sediment metagenome</name>
    <dbReference type="NCBI Taxonomy" id="412755"/>
    <lineage>
        <taxon>unclassified sequences</taxon>
        <taxon>metagenomes</taxon>
        <taxon>ecological metagenomes</taxon>
    </lineage>
</organism>
<evidence type="ECO:0000259" key="2">
    <source>
        <dbReference type="Pfam" id="PF01464"/>
    </source>
</evidence>
<dbReference type="Pfam" id="PF01464">
    <property type="entry name" value="SLT"/>
    <property type="match status" value="1"/>
</dbReference>
<dbReference type="AlphaFoldDB" id="A0A0F9HGR4"/>
<dbReference type="SUPFAM" id="SSF53955">
    <property type="entry name" value="Lysozyme-like"/>
    <property type="match status" value="1"/>
</dbReference>
<evidence type="ECO:0000313" key="3">
    <source>
        <dbReference type="EMBL" id="KKM02367.1"/>
    </source>
</evidence>
<dbReference type="Gene3D" id="1.10.530.10">
    <property type="match status" value="1"/>
</dbReference>
<protein>
    <recommendedName>
        <fullName evidence="2">Transglycosylase SLT domain-containing protein</fullName>
    </recommendedName>
</protein>
<evidence type="ECO:0000256" key="1">
    <source>
        <dbReference type="SAM" id="MobiDB-lite"/>
    </source>
</evidence>
<dbReference type="InterPro" id="IPR023346">
    <property type="entry name" value="Lysozyme-like_dom_sf"/>
</dbReference>
<gene>
    <name evidence="3" type="ORF">LCGC14_1785140</name>
</gene>
<reference evidence="3" key="1">
    <citation type="journal article" date="2015" name="Nature">
        <title>Complex archaea that bridge the gap between prokaryotes and eukaryotes.</title>
        <authorList>
            <person name="Spang A."/>
            <person name="Saw J.H."/>
            <person name="Jorgensen S.L."/>
            <person name="Zaremba-Niedzwiedzka K."/>
            <person name="Martijn J."/>
            <person name="Lind A.E."/>
            <person name="van Eijk R."/>
            <person name="Schleper C."/>
            <person name="Guy L."/>
            <person name="Ettema T.J."/>
        </authorList>
    </citation>
    <scope>NUCLEOTIDE SEQUENCE</scope>
</reference>
<dbReference type="CDD" id="cd00254">
    <property type="entry name" value="LT-like"/>
    <property type="match status" value="1"/>
</dbReference>
<dbReference type="EMBL" id="LAZR01016953">
    <property type="protein sequence ID" value="KKM02367.1"/>
    <property type="molecule type" value="Genomic_DNA"/>
</dbReference>
<feature type="region of interest" description="Disordered" evidence="1">
    <location>
        <begin position="31"/>
        <end position="52"/>
    </location>
</feature>
<name>A0A0F9HGR4_9ZZZZ</name>
<comment type="caution">
    <text evidence="3">The sequence shown here is derived from an EMBL/GenBank/DDBJ whole genome shotgun (WGS) entry which is preliminary data.</text>
</comment>
<sequence length="217" mass="24456">MKLQEVLPEQHLDEKSLRHALAAGILGTSMAMPGAISSHPPPEQQEPKPRDEIVVTSKRPTAPTKHELDIPVPTFAERTKLTKNIADKYRVSEDLVQRVVNLAFKYQDPEFPKAKDILAIIGIESSFDPSSKSGLKRDPALGLMQVRPGVWNIDPNDLSSVESQIKYGVDILKHYYKKLGHTEDTIQAYNLGITKFRKGARNPRYVSKFQQLISRFN</sequence>
<accession>A0A0F9HGR4</accession>
<dbReference type="InterPro" id="IPR008258">
    <property type="entry name" value="Transglycosylase_SLT_dom_1"/>
</dbReference>